<evidence type="ECO:0000256" key="1">
    <source>
        <dbReference type="ARBA" id="ARBA00001947"/>
    </source>
</evidence>
<comment type="similarity">
    <text evidence="3">Belongs to the peptidase M1 family.</text>
</comment>
<keyword evidence="7" id="KW-0378">Hydrolase</keyword>
<dbReference type="InterPro" id="IPR001930">
    <property type="entry name" value="Peptidase_M1"/>
</dbReference>
<reference evidence="14" key="1">
    <citation type="submission" date="2025-08" db="UniProtKB">
        <authorList>
            <consortium name="RefSeq"/>
        </authorList>
    </citation>
    <scope>IDENTIFICATION</scope>
</reference>
<comment type="cofactor">
    <cofactor evidence="1">
        <name>Zn(2+)</name>
        <dbReference type="ChEBI" id="CHEBI:29105"/>
    </cofactor>
</comment>
<evidence type="ECO:0000259" key="12">
    <source>
        <dbReference type="Pfam" id="PF17900"/>
    </source>
</evidence>
<proteinExistence type="inferred from homology"/>
<keyword evidence="4" id="KW-0336">GPI-anchor</keyword>
<evidence type="ECO:0000256" key="4">
    <source>
        <dbReference type="ARBA" id="ARBA00022622"/>
    </source>
</evidence>
<dbReference type="GO" id="GO:0005886">
    <property type="term" value="C:plasma membrane"/>
    <property type="evidence" value="ECO:0007669"/>
    <property type="project" value="UniProtKB-SubCell"/>
</dbReference>
<comment type="subcellular location">
    <subcellularLocation>
        <location evidence="2">Cell membrane</location>
        <topology evidence="2">Lipid-anchor</topology>
        <topology evidence="2">GPI-anchor</topology>
    </subcellularLocation>
</comment>
<gene>
    <name evidence="14" type="primary">LOC105430723</name>
</gene>
<dbReference type="Gene3D" id="2.60.40.1730">
    <property type="entry name" value="tricorn interacting facor f3 domain"/>
    <property type="match status" value="1"/>
</dbReference>
<dbReference type="GO" id="GO:0098552">
    <property type="term" value="C:side of membrane"/>
    <property type="evidence" value="ECO:0007669"/>
    <property type="project" value="UniProtKB-KW"/>
</dbReference>
<dbReference type="GO" id="GO:0006508">
    <property type="term" value="P:proteolysis"/>
    <property type="evidence" value="ECO:0007669"/>
    <property type="project" value="UniProtKB-KW"/>
</dbReference>
<keyword evidence="10" id="KW-0449">Lipoprotein</keyword>
<evidence type="ECO:0000256" key="2">
    <source>
        <dbReference type="ARBA" id="ARBA00004609"/>
    </source>
</evidence>
<dbReference type="InterPro" id="IPR042097">
    <property type="entry name" value="Aminopeptidase_N-like_N_sf"/>
</dbReference>
<dbReference type="GO" id="GO:0042277">
    <property type="term" value="F:peptide binding"/>
    <property type="evidence" value="ECO:0007669"/>
    <property type="project" value="TreeGrafter"/>
</dbReference>
<keyword evidence="4" id="KW-0472">Membrane</keyword>
<dbReference type="GO" id="GO:0043171">
    <property type="term" value="P:peptide catabolic process"/>
    <property type="evidence" value="ECO:0007669"/>
    <property type="project" value="TreeGrafter"/>
</dbReference>
<evidence type="ECO:0000259" key="11">
    <source>
        <dbReference type="Pfam" id="PF01433"/>
    </source>
</evidence>
<dbReference type="RefSeq" id="XP_011642701.1">
    <property type="nucleotide sequence ID" value="XM_011644399.1"/>
</dbReference>
<dbReference type="InterPro" id="IPR050344">
    <property type="entry name" value="Peptidase_M1_aminopeptidases"/>
</dbReference>
<dbReference type="KEGG" id="pbar:105430723"/>
<feature type="domain" description="Peptidase M1 membrane alanine aminopeptidase" evidence="11">
    <location>
        <begin position="238"/>
        <end position="327"/>
    </location>
</feature>
<dbReference type="SUPFAM" id="SSF63737">
    <property type="entry name" value="Leukotriene A4 hydrolase N-terminal domain"/>
    <property type="match status" value="1"/>
</dbReference>
<keyword evidence="13" id="KW-1185">Reference proteome</keyword>
<dbReference type="Pfam" id="PF17900">
    <property type="entry name" value="Peptidase_M1_N"/>
    <property type="match status" value="1"/>
</dbReference>
<keyword evidence="5" id="KW-0645">Protease</keyword>
<name>A0A6I9WSM3_9HYME</name>
<dbReference type="PRINTS" id="PR00756">
    <property type="entry name" value="ALADIPTASE"/>
</dbReference>
<dbReference type="Pfam" id="PF01433">
    <property type="entry name" value="Peptidase_M1"/>
    <property type="match status" value="1"/>
</dbReference>
<dbReference type="GeneID" id="105430723"/>
<dbReference type="GO" id="GO:0008270">
    <property type="term" value="F:zinc ion binding"/>
    <property type="evidence" value="ECO:0007669"/>
    <property type="project" value="InterPro"/>
</dbReference>
<organism evidence="13 14">
    <name type="scientific">Pogonomyrmex barbatus</name>
    <name type="common">red harvester ant</name>
    <dbReference type="NCBI Taxonomy" id="144034"/>
    <lineage>
        <taxon>Eukaryota</taxon>
        <taxon>Metazoa</taxon>
        <taxon>Ecdysozoa</taxon>
        <taxon>Arthropoda</taxon>
        <taxon>Hexapoda</taxon>
        <taxon>Insecta</taxon>
        <taxon>Pterygota</taxon>
        <taxon>Neoptera</taxon>
        <taxon>Endopterygota</taxon>
        <taxon>Hymenoptera</taxon>
        <taxon>Apocrita</taxon>
        <taxon>Aculeata</taxon>
        <taxon>Formicoidea</taxon>
        <taxon>Formicidae</taxon>
        <taxon>Myrmicinae</taxon>
        <taxon>Pogonomyrmex</taxon>
    </lineage>
</organism>
<dbReference type="SUPFAM" id="SSF55486">
    <property type="entry name" value="Metalloproteases ('zincins'), catalytic domain"/>
    <property type="match status" value="1"/>
</dbReference>
<evidence type="ECO:0000313" key="14">
    <source>
        <dbReference type="RefSeq" id="XP_011642701.1"/>
    </source>
</evidence>
<evidence type="ECO:0000256" key="9">
    <source>
        <dbReference type="ARBA" id="ARBA00023049"/>
    </source>
</evidence>
<evidence type="ECO:0000256" key="6">
    <source>
        <dbReference type="ARBA" id="ARBA00022723"/>
    </source>
</evidence>
<evidence type="ECO:0000256" key="7">
    <source>
        <dbReference type="ARBA" id="ARBA00022801"/>
    </source>
</evidence>
<evidence type="ECO:0000313" key="13">
    <source>
        <dbReference type="Proteomes" id="UP000504615"/>
    </source>
</evidence>
<dbReference type="GO" id="GO:0005737">
    <property type="term" value="C:cytoplasm"/>
    <property type="evidence" value="ECO:0007669"/>
    <property type="project" value="TreeGrafter"/>
</dbReference>
<keyword evidence="4" id="KW-0325">Glycoprotein</keyword>
<feature type="domain" description="Aminopeptidase N-like N-terminal" evidence="12">
    <location>
        <begin position="4"/>
        <end position="156"/>
    </location>
</feature>
<dbReference type="Gene3D" id="1.10.390.10">
    <property type="entry name" value="Neutral Protease Domain 2"/>
    <property type="match status" value="1"/>
</dbReference>
<dbReference type="InterPro" id="IPR045357">
    <property type="entry name" value="Aminopeptidase_N-like_N"/>
</dbReference>
<dbReference type="InterPro" id="IPR014782">
    <property type="entry name" value="Peptidase_M1_dom"/>
</dbReference>
<sequence>MIYKPTQYINLHSANLEITSCMLTDIIDGEINVYGTRNITYIHKLQIVVLDFLVVLHPDEYNLIMTYKGVIDNDVGGFIKMPYINATGHKKWLIATSNSVTGMRRLFPCWDEPGIKAKFTIAIKYPEHYNVFSNTPFLLSTLTMTRFVTTPEIPTYRIAILLLDENDYIHISPVQNLELWRRKSVEEQWNQILKLIKNVTVEVEFIWRQYVPEKSLMRNKYAIAGLTDDSVDKLHFELYREEDIIYNEEIDPIARKIELSRIVGRKVVGQVFGTAVSPSWWSYMWLNEGIATLFGVYIINQIQKWIRKNLANSLLQKIERKIEMRLKKHYNTIDDVCKMILL</sequence>
<accession>A0A6I9WSM3</accession>
<dbReference type="PANTHER" id="PTHR11533:SF299">
    <property type="entry name" value="AMINOPEPTIDASE"/>
    <property type="match status" value="1"/>
</dbReference>
<keyword evidence="9" id="KW-0482">Metalloprotease</keyword>
<dbReference type="OrthoDB" id="10031169at2759"/>
<evidence type="ECO:0000256" key="5">
    <source>
        <dbReference type="ARBA" id="ARBA00022670"/>
    </source>
</evidence>
<evidence type="ECO:0000256" key="10">
    <source>
        <dbReference type="ARBA" id="ARBA00023288"/>
    </source>
</evidence>
<dbReference type="AlphaFoldDB" id="A0A6I9WSM3"/>
<dbReference type="Proteomes" id="UP000504615">
    <property type="component" value="Unplaced"/>
</dbReference>
<evidence type="ECO:0000256" key="8">
    <source>
        <dbReference type="ARBA" id="ARBA00022833"/>
    </source>
</evidence>
<protein>
    <submittedName>
        <fullName evidence="14">Aminopeptidase M1-A-like</fullName>
    </submittedName>
</protein>
<keyword evidence="6" id="KW-0479">Metal-binding</keyword>
<dbReference type="GO" id="GO:0070006">
    <property type="term" value="F:metalloaminopeptidase activity"/>
    <property type="evidence" value="ECO:0007669"/>
    <property type="project" value="TreeGrafter"/>
</dbReference>
<evidence type="ECO:0000256" key="3">
    <source>
        <dbReference type="ARBA" id="ARBA00010136"/>
    </source>
</evidence>
<dbReference type="InterPro" id="IPR027268">
    <property type="entry name" value="Peptidase_M4/M1_CTD_sf"/>
</dbReference>
<dbReference type="GO" id="GO:0005615">
    <property type="term" value="C:extracellular space"/>
    <property type="evidence" value="ECO:0007669"/>
    <property type="project" value="TreeGrafter"/>
</dbReference>
<dbReference type="PANTHER" id="PTHR11533">
    <property type="entry name" value="PROTEASE M1 ZINC METALLOPROTEASE"/>
    <property type="match status" value="1"/>
</dbReference>
<keyword evidence="8" id="KW-0862">Zinc</keyword>